<accession>A0AAE5BTM3</accession>
<sequence length="202" mass="21326">MMAPRKDLMQIIRRDSGFSEKLGFGSGPLVVHEGAAGGRQSSGGIAAAPKETRDEKETLAAPLAPSSVKSGTRGCVVYVAVSLTERQATLAQAWAEAALCPVSLLIRHVAQGMRDQMCADWAVSGIPQVNEPRGARGKYPTSVTLTLPADFAAALKAKRDPLGLMGLGRAIGPAFRQRFEAAFDAALTKAKFMTKDNEGDAQ</sequence>
<dbReference type="RefSeq" id="WP_168775998.1">
    <property type="nucleotide sequence ID" value="NZ_JAABNR010000019.1"/>
</dbReference>
<comment type="caution">
    <text evidence="2">The sequence shown here is derived from an EMBL/GenBank/DDBJ whole genome shotgun (WGS) entry which is preliminary data.</text>
</comment>
<proteinExistence type="predicted"/>
<evidence type="ECO:0000313" key="3">
    <source>
        <dbReference type="Proteomes" id="UP001193501"/>
    </source>
</evidence>
<evidence type="ECO:0000256" key="1">
    <source>
        <dbReference type="SAM" id="MobiDB-lite"/>
    </source>
</evidence>
<reference evidence="2" key="1">
    <citation type="submission" date="2020-01" db="EMBL/GenBank/DDBJ databases">
        <authorList>
            <person name="Chen W.-M."/>
        </authorList>
    </citation>
    <scope>NUCLEOTIDE SEQUENCE</scope>
    <source>
        <strain evidence="2">CYK-10</strain>
    </source>
</reference>
<protein>
    <submittedName>
        <fullName evidence="2">Uncharacterized protein</fullName>
    </submittedName>
</protein>
<feature type="region of interest" description="Disordered" evidence="1">
    <location>
        <begin position="35"/>
        <end position="59"/>
    </location>
</feature>
<gene>
    <name evidence="2" type="ORF">GV832_16520</name>
</gene>
<name>A0AAE5BTM3_9RHOB</name>
<dbReference type="AlphaFoldDB" id="A0AAE5BTM3"/>
<evidence type="ECO:0000313" key="2">
    <source>
        <dbReference type="EMBL" id="NBZ89195.1"/>
    </source>
</evidence>
<dbReference type="Proteomes" id="UP001193501">
    <property type="component" value="Unassembled WGS sequence"/>
</dbReference>
<organism evidence="2 3">
    <name type="scientific">Stagnihabitans tardus</name>
    <dbReference type="NCBI Taxonomy" id="2699202"/>
    <lineage>
        <taxon>Bacteria</taxon>
        <taxon>Pseudomonadati</taxon>
        <taxon>Pseudomonadota</taxon>
        <taxon>Alphaproteobacteria</taxon>
        <taxon>Rhodobacterales</taxon>
        <taxon>Paracoccaceae</taxon>
        <taxon>Stagnihabitans</taxon>
    </lineage>
</organism>
<keyword evidence="3" id="KW-1185">Reference proteome</keyword>
<dbReference type="EMBL" id="JAABNR010000019">
    <property type="protein sequence ID" value="NBZ89195.1"/>
    <property type="molecule type" value="Genomic_DNA"/>
</dbReference>